<sequence length="374" mass="41566">MATKQLNALNPRNFKEKIELLKKKEAASTANFAAAIRDAREICQIAGACDPILKPSLGSSLIDRTSLPKAYSLPSVSSPASLRTDAKADSIGGFNEQVFTVEALLVSDGITEFIMRYLENGYLIVRRVLQSRKNFSTIICVDWAPRYTCQNVSSDGAARRRLDPVALHVWLETFQEVTANRLHHVDTDVAVFGGNDDDDTRPNRCTQELDFHHTGLITMTFGIKRRGVSRVTVDHAAVDPFGELGLETFHHHTGKYRHCALIVSNIPGSAGNRCTHPLIVVDDSCFTWVNEALVVVAPRLAAFLVGNRSLQWHMNPMTTLRQDELYTTARRGFPIATDFMCSYGVVVMSITCTSFFNGDVSPPYRDTSFESFIM</sequence>
<reference evidence="1" key="1">
    <citation type="journal article" date="2011" name="Genome Biol.">
        <title>The draft genome of the carcinogenic human liver fluke Clonorchis sinensis.</title>
        <authorList>
            <person name="Wang X."/>
            <person name="Chen W."/>
            <person name="Huang Y."/>
            <person name="Sun J."/>
            <person name="Men J."/>
            <person name="Liu H."/>
            <person name="Luo F."/>
            <person name="Guo L."/>
            <person name="Lv X."/>
            <person name="Deng C."/>
            <person name="Zhou C."/>
            <person name="Fan Y."/>
            <person name="Li X."/>
            <person name="Huang L."/>
            <person name="Hu Y."/>
            <person name="Liang C."/>
            <person name="Hu X."/>
            <person name="Xu J."/>
            <person name="Yu X."/>
        </authorList>
    </citation>
    <scope>NUCLEOTIDE SEQUENCE [LARGE SCALE GENOMIC DNA]</scope>
    <source>
        <strain evidence="1">Henan</strain>
    </source>
</reference>
<dbReference type="Proteomes" id="UP000008909">
    <property type="component" value="Unassembled WGS sequence"/>
</dbReference>
<proteinExistence type="predicted"/>
<dbReference type="AlphaFoldDB" id="G7Y6E5"/>
<protein>
    <submittedName>
        <fullName evidence="1">Uncharacterized protein</fullName>
    </submittedName>
</protein>
<accession>G7Y6E5</accession>
<evidence type="ECO:0000313" key="1">
    <source>
        <dbReference type="EMBL" id="GAA48530.1"/>
    </source>
</evidence>
<reference key="2">
    <citation type="submission" date="2011-10" db="EMBL/GenBank/DDBJ databases">
        <title>The genome and transcriptome sequence of Clonorchis sinensis provide insights into the carcinogenic liver fluke.</title>
        <authorList>
            <person name="Wang X."/>
            <person name="Huang Y."/>
            <person name="Chen W."/>
            <person name="Liu H."/>
            <person name="Guo L."/>
            <person name="Chen Y."/>
            <person name="Luo F."/>
            <person name="Zhou W."/>
            <person name="Sun J."/>
            <person name="Mao Q."/>
            <person name="Liang P."/>
            <person name="Zhou C."/>
            <person name="Tian Y."/>
            <person name="Men J."/>
            <person name="Lv X."/>
            <person name="Huang L."/>
            <person name="Zhou J."/>
            <person name="Hu Y."/>
            <person name="Li R."/>
            <person name="Zhang F."/>
            <person name="Lei H."/>
            <person name="Li X."/>
            <person name="Hu X."/>
            <person name="Liang C."/>
            <person name="Xu J."/>
            <person name="Wu Z."/>
            <person name="Yu X."/>
        </authorList>
    </citation>
    <scope>NUCLEOTIDE SEQUENCE</scope>
    <source>
        <strain>Henan</strain>
    </source>
</reference>
<keyword evidence="2" id="KW-1185">Reference proteome</keyword>
<dbReference type="EMBL" id="DF142894">
    <property type="protein sequence ID" value="GAA48530.1"/>
    <property type="molecule type" value="Genomic_DNA"/>
</dbReference>
<organism evidence="1 2">
    <name type="scientific">Clonorchis sinensis</name>
    <name type="common">Chinese liver fluke</name>
    <dbReference type="NCBI Taxonomy" id="79923"/>
    <lineage>
        <taxon>Eukaryota</taxon>
        <taxon>Metazoa</taxon>
        <taxon>Spiralia</taxon>
        <taxon>Lophotrochozoa</taxon>
        <taxon>Platyhelminthes</taxon>
        <taxon>Trematoda</taxon>
        <taxon>Digenea</taxon>
        <taxon>Opisthorchiida</taxon>
        <taxon>Opisthorchiata</taxon>
        <taxon>Opisthorchiidae</taxon>
        <taxon>Clonorchis</taxon>
    </lineage>
</organism>
<gene>
    <name evidence="1" type="ORF">CLF_101719</name>
</gene>
<evidence type="ECO:0000313" key="2">
    <source>
        <dbReference type="Proteomes" id="UP000008909"/>
    </source>
</evidence>
<name>G7Y6E5_CLOSI</name>
<dbReference type="InParanoid" id="G7Y6E5"/>